<dbReference type="SUPFAM" id="SSF82185">
    <property type="entry name" value="Histone H3 K4-specific methyltransferase SET7/9 N-terminal domain"/>
    <property type="match status" value="1"/>
</dbReference>
<sequence length="353" mass="40801">MLLTLLLFVLSINKLYSQENDTTNFEAQPTSIYEVIRQLGTDKLVFYYNDNWQLVKPICGTIFRISKLDTVLLTFTGKFEDYYSSDTTVATEGNYTNGKKEGRFAIYFPNGQLAQSGNYINDKKSGIWEYFYENGTRRQILDFQGDEILVKEFWNEEGKKMVDLGNGEWFSYASSERFMKTSGEVLNGRRNGTWKNTIPSQNLTTNTEKYKDGKLISGKMFSVVGGTETYKDTQYCSIDKTPMFIAAEQFQMNRCFKYLKNNWEFATYPGGMDRFYSQIREKIVLSGSVLMRGVIKVQMTIDKEGKMTNFQPVSNLGYEFDLIRALQTMENWTPTKVNGKPTIQPKLISFEIR</sequence>
<keyword evidence="2" id="KW-1185">Reference proteome</keyword>
<evidence type="ECO:0000313" key="2">
    <source>
        <dbReference type="Proteomes" id="UP000184048"/>
    </source>
</evidence>
<accession>A0A1M4XYK8</accession>
<dbReference type="EMBL" id="FQUU01000005">
    <property type="protein sequence ID" value="SHE98530.1"/>
    <property type="molecule type" value="Genomic_DNA"/>
</dbReference>
<dbReference type="OrthoDB" id="649587at2"/>
<gene>
    <name evidence="1" type="ORF">SAMN02745131_01530</name>
</gene>
<proteinExistence type="predicted"/>
<organism evidence="1 2">
    <name type="scientific">Flavisolibacter ginsengisoli DSM 18119</name>
    <dbReference type="NCBI Taxonomy" id="1121884"/>
    <lineage>
        <taxon>Bacteria</taxon>
        <taxon>Pseudomonadati</taxon>
        <taxon>Bacteroidota</taxon>
        <taxon>Chitinophagia</taxon>
        <taxon>Chitinophagales</taxon>
        <taxon>Chitinophagaceae</taxon>
        <taxon>Flavisolibacter</taxon>
    </lineage>
</organism>
<dbReference type="Gene3D" id="2.20.110.10">
    <property type="entry name" value="Histone H3 K4-specific methyltransferase SET7/9 N-terminal domain"/>
    <property type="match status" value="1"/>
</dbReference>
<evidence type="ECO:0000313" key="1">
    <source>
        <dbReference type="EMBL" id="SHE98530.1"/>
    </source>
</evidence>
<name>A0A1M4XYK8_9BACT</name>
<dbReference type="STRING" id="1121884.SAMN02745131_01530"/>
<dbReference type="AlphaFoldDB" id="A0A1M4XYK8"/>
<protein>
    <submittedName>
        <fullName evidence="1">Antitoxin component YwqK of the YwqJK toxin-antitoxin module</fullName>
    </submittedName>
</protein>
<dbReference type="Proteomes" id="UP000184048">
    <property type="component" value="Unassembled WGS sequence"/>
</dbReference>
<reference evidence="1 2" key="1">
    <citation type="submission" date="2016-11" db="EMBL/GenBank/DDBJ databases">
        <authorList>
            <person name="Jaros S."/>
            <person name="Januszkiewicz K."/>
            <person name="Wedrychowicz H."/>
        </authorList>
    </citation>
    <scope>NUCLEOTIDE SEQUENCE [LARGE SCALE GENOMIC DNA]</scope>
    <source>
        <strain evidence="1 2">DSM 18119</strain>
    </source>
</reference>